<dbReference type="Proteomes" id="UP001221838">
    <property type="component" value="Unassembled WGS sequence"/>
</dbReference>
<comment type="caution">
    <text evidence="1">The sequence shown here is derived from an EMBL/GenBank/DDBJ whole genome shotgun (WGS) entry which is preliminary data.</text>
</comment>
<evidence type="ECO:0000313" key="1">
    <source>
        <dbReference type="EMBL" id="MDC0711767.1"/>
    </source>
</evidence>
<dbReference type="EMBL" id="JAQNDM010000002">
    <property type="protein sequence ID" value="MDC0711767.1"/>
    <property type="molecule type" value="Genomic_DNA"/>
</dbReference>
<gene>
    <name evidence="1" type="ORF">POL68_25080</name>
</gene>
<dbReference type="RefSeq" id="WP_272141762.1">
    <property type="nucleotide sequence ID" value="NZ_JAQNDM010000002.1"/>
</dbReference>
<dbReference type="Pfam" id="PF19378">
    <property type="entry name" value="DUF5953"/>
    <property type="match status" value="1"/>
</dbReference>
<name>A0ABT5DHF2_9BACT</name>
<sequence>MTQKRTLNLITYAPALVGKDGRTVDVIHGMEKALPGLRLKWRLSDSGRPIPLPQRDAWLLESIEDGEFPIVCNGDVNYPVTVFGSENSGLVSPGGQPLFEVHAKMPLDEVVIAAAAAVLEAVAEGARAFWGSATPYAAKVDIAYQTAPTPQGPPSPRRGLPALKLFVHIRSPEIPAYLGWMNYWSAPAAKAIGFPDPARDGELLTRARRTASGGWVVQLTDAPLDLDNPAHLDALKRAYERFPEIGGRVTPG</sequence>
<accession>A0ABT5DHF2</accession>
<evidence type="ECO:0000313" key="2">
    <source>
        <dbReference type="Proteomes" id="UP001221838"/>
    </source>
</evidence>
<protein>
    <submittedName>
        <fullName evidence="1">DUF5953 family protein</fullName>
    </submittedName>
</protein>
<keyword evidence="2" id="KW-1185">Reference proteome</keyword>
<proteinExistence type="predicted"/>
<dbReference type="InterPro" id="IPR045997">
    <property type="entry name" value="DUF5953"/>
</dbReference>
<reference evidence="1 2" key="1">
    <citation type="submission" date="2022-11" db="EMBL/GenBank/DDBJ databases">
        <title>Minimal conservation of predation-associated metabolite biosynthetic gene clusters underscores biosynthetic potential of Myxococcota including descriptions for ten novel species: Archangium lansinium sp. nov., Myxococcus landrumus sp. nov., Nannocystis bai.</title>
        <authorList>
            <person name="Ahearne A."/>
            <person name="Stevens C."/>
            <person name="Dowd S."/>
        </authorList>
    </citation>
    <scope>NUCLEOTIDE SEQUENCE [LARGE SCALE GENOMIC DNA]</scope>
    <source>
        <strain evidence="1 2">NCWAL01</strain>
    </source>
</reference>
<organism evidence="1 2">
    <name type="scientific">Stigmatella ashevillensis</name>
    <dbReference type="NCBI Taxonomy" id="2995309"/>
    <lineage>
        <taxon>Bacteria</taxon>
        <taxon>Pseudomonadati</taxon>
        <taxon>Myxococcota</taxon>
        <taxon>Myxococcia</taxon>
        <taxon>Myxococcales</taxon>
        <taxon>Cystobacterineae</taxon>
        <taxon>Archangiaceae</taxon>
        <taxon>Stigmatella</taxon>
    </lineage>
</organism>